<dbReference type="AlphaFoldDB" id="A0A8J6KID9"/>
<accession>A0A8J6KID9</accession>
<proteinExistence type="predicted"/>
<keyword evidence="3" id="KW-1185">Reference proteome</keyword>
<evidence type="ECO:0000256" key="1">
    <source>
        <dbReference type="SAM" id="Phobius"/>
    </source>
</evidence>
<gene>
    <name evidence="2" type="ORF">GDO78_000950</name>
</gene>
<evidence type="ECO:0000313" key="2">
    <source>
        <dbReference type="EMBL" id="KAG9492725.1"/>
    </source>
</evidence>
<protein>
    <submittedName>
        <fullName evidence="2">Uncharacterized protein</fullName>
    </submittedName>
</protein>
<organism evidence="2 3">
    <name type="scientific">Eleutherodactylus coqui</name>
    <name type="common">Puerto Rican coqui</name>
    <dbReference type="NCBI Taxonomy" id="57060"/>
    <lineage>
        <taxon>Eukaryota</taxon>
        <taxon>Metazoa</taxon>
        <taxon>Chordata</taxon>
        <taxon>Craniata</taxon>
        <taxon>Vertebrata</taxon>
        <taxon>Euteleostomi</taxon>
        <taxon>Amphibia</taxon>
        <taxon>Batrachia</taxon>
        <taxon>Anura</taxon>
        <taxon>Neobatrachia</taxon>
        <taxon>Hyloidea</taxon>
        <taxon>Eleutherodactylidae</taxon>
        <taxon>Eleutherodactylinae</taxon>
        <taxon>Eleutherodactylus</taxon>
        <taxon>Eleutherodactylus</taxon>
    </lineage>
</organism>
<keyword evidence="1" id="KW-0472">Membrane</keyword>
<comment type="caution">
    <text evidence="2">The sequence shown here is derived from an EMBL/GenBank/DDBJ whole genome shotgun (WGS) entry which is preliminary data.</text>
</comment>
<keyword evidence="1" id="KW-1133">Transmembrane helix</keyword>
<keyword evidence="1" id="KW-0812">Transmembrane</keyword>
<reference evidence="2" key="1">
    <citation type="thesis" date="2020" institute="ProQuest LLC" country="789 East Eisenhower Parkway, Ann Arbor, MI, USA">
        <title>Comparative Genomics and Chromosome Evolution.</title>
        <authorList>
            <person name="Mudd A.B."/>
        </authorList>
    </citation>
    <scope>NUCLEOTIDE SEQUENCE</scope>
    <source>
        <strain evidence="2">HN-11 Male</strain>
        <tissue evidence="2">Kidney and liver</tissue>
    </source>
</reference>
<dbReference type="EMBL" id="WNTK01000001">
    <property type="protein sequence ID" value="KAG9492725.1"/>
    <property type="molecule type" value="Genomic_DNA"/>
</dbReference>
<name>A0A8J6KID9_ELECQ</name>
<evidence type="ECO:0000313" key="3">
    <source>
        <dbReference type="Proteomes" id="UP000770717"/>
    </source>
</evidence>
<sequence length="113" mass="13015">MLYKLREGIGGHFLATIANSLVYGFYVLVLWEFSQLAKATAGKFNFLDHCPSKSEPMYYWCAVENQVLICSGHKFVYSSYASKFTCLYVNKFCGQPHCHLLPGFMFYSNFQHI</sequence>
<dbReference type="Proteomes" id="UP000770717">
    <property type="component" value="Unassembled WGS sequence"/>
</dbReference>
<feature type="transmembrane region" description="Helical" evidence="1">
    <location>
        <begin position="12"/>
        <end position="33"/>
    </location>
</feature>